<feature type="compositionally biased region" description="Low complexity" evidence="1">
    <location>
        <begin position="84"/>
        <end position="98"/>
    </location>
</feature>
<feature type="compositionally biased region" description="Basic residues" evidence="1">
    <location>
        <begin position="74"/>
        <end position="83"/>
    </location>
</feature>
<feature type="region of interest" description="Disordered" evidence="1">
    <location>
        <begin position="1"/>
        <end position="20"/>
    </location>
</feature>
<gene>
    <name evidence="2" type="ORF">OLC1_LOCUS6472</name>
</gene>
<name>A0AAV1CLY8_OLDCO</name>
<dbReference type="Proteomes" id="UP001161247">
    <property type="component" value="Chromosome 2"/>
</dbReference>
<reference evidence="2" key="1">
    <citation type="submission" date="2023-03" db="EMBL/GenBank/DDBJ databases">
        <authorList>
            <person name="Julca I."/>
        </authorList>
    </citation>
    <scope>NUCLEOTIDE SEQUENCE</scope>
</reference>
<dbReference type="EMBL" id="OX459119">
    <property type="protein sequence ID" value="CAI9095522.1"/>
    <property type="molecule type" value="Genomic_DNA"/>
</dbReference>
<proteinExistence type="predicted"/>
<sequence>MIWRPISTSKPDDAPVEDNISSSVSAEPMDLVHEAQIVSTVPQKAVDPVSTINLPLINKTIAHSVTFHKTMIGRPHRKWKRSSSKSSSVGFSSSRHFSAGGKRKSLEVDHTHTHITQPYKRRLLVSQSSQGLEAFGTAQTMVPGKFSTFLKCFAAVEPDQLPLFP</sequence>
<dbReference type="AlphaFoldDB" id="A0AAV1CLY8"/>
<evidence type="ECO:0000313" key="3">
    <source>
        <dbReference type="Proteomes" id="UP001161247"/>
    </source>
</evidence>
<accession>A0AAV1CLY8</accession>
<organism evidence="2 3">
    <name type="scientific">Oldenlandia corymbosa var. corymbosa</name>
    <dbReference type="NCBI Taxonomy" id="529605"/>
    <lineage>
        <taxon>Eukaryota</taxon>
        <taxon>Viridiplantae</taxon>
        <taxon>Streptophyta</taxon>
        <taxon>Embryophyta</taxon>
        <taxon>Tracheophyta</taxon>
        <taxon>Spermatophyta</taxon>
        <taxon>Magnoliopsida</taxon>
        <taxon>eudicotyledons</taxon>
        <taxon>Gunneridae</taxon>
        <taxon>Pentapetalae</taxon>
        <taxon>asterids</taxon>
        <taxon>lamiids</taxon>
        <taxon>Gentianales</taxon>
        <taxon>Rubiaceae</taxon>
        <taxon>Rubioideae</taxon>
        <taxon>Spermacoceae</taxon>
        <taxon>Hedyotis-Oldenlandia complex</taxon>
        <taxon>Oldenlandia</taxon>
    </lineage>
</organism>
<evidence type="ECO:0000313" key="2">
    <source>
        <dbReference type="EMBL" id="CAI9095522.1"/>
    </source>
</evidence>
<feature type="region of interest" description="Disordered" evidence="1">
    <location>
        <begin position="73"/>
        <end position="105"/>
    </location>
</feature>
<evidence type="ECO:0000256" key="1">
    <source>
        <dbReference type="SAM" id="MobiDB-lite"/>
    </source>
</evidence>
<keyword evidence="3" id="KW-1185">Reference proteome</keyword>
<protein>
    <submittedName>
        <fullName evidence="2">OLC1v1031497C1</fullName>
    </submittedName>
</protein>